<dbReference type="InterPro" id="IPR047127">
    <property type="entry name" value="MutT-like"/>
</dbReference>
<evidence type="ECO:0000256" key="2">
    <source>
        <dbReference type="ARBA" id="ARBA00005582"/>
    </source>
</evidence>
<dbReference type="InterPro" id="IPR020084">
    <property type="entry name" value="NUDIX_hydrolase_CS"/>
</dbReference>
<keyword evidence="9" id="KW-0234">DNA repair</keyword>
<comment type="catalytic activity">
    <reaction evidence="10">
        <text>8-oxo-dGTP + H2O = 8-oxo-dGMP + diphosphate + H(+)</text>
        <dbReference type="Rhea" id="RHEA:31575"/>
        <dbReference type="ChEBI" id="CHEBI:15377"/>
        <dbReference type="ChEBI" id="CHEBI:15378"/>
        <dbReference type="ChEBI" id="CHEBI:33019"/>
        <dbReference type="ChEBI" id="CHEBI:63224"/>
        <dbReference type="ChEBI" id="CHEBI:77896"/>
        <dbReference type="EC" id="3.6.1.55"/>
    </reaction>
</comment>
<evidence type="ECO:0000256" key="13">
    <source>
        <dbReference type="ARBA" id="ARBA00040794"/>
    </source>
</evidence>
<proteinExistence type="inferred from homology"/>
<keyword evidence="6" id="KW-0227">DNA damage</keyword>
<gene>
    <name evidence="19" type="ORF">MM236_13490</name>
</gene>
<dbReference type="EMBL" id="JAKZGS010000011">
    <property type="protein sequence ID" value="MCH7399013.1"/>
    <property type="molecule type" value="Genomic_DNA"/>
</dbReference>
<dbReference type="SUPFAM" id="SSF55811">
    <property type="entry name" value="Nudix"/>
    <property type="match status" value="1"/>
</dbReference>
<evidence type="ECO:0000256" key="12">
    <source>
        <dbReference type="ARBA" id="ARBA00038905"/>
    </source>
</evidence>
<dbReference type="EC" id="3.6.1.55" evidence="12"/>
<name>A0ABS9UR71_9BACT</name>
<evidence type="ECO:0000256" key="3">
    <source>
        <dbReference type="ARBA" id="ARBA00022457"/>
    </source>
</evidence>
<reference evidence="19" key="1">
    <citation type="submission" date="2022-03" db="EMBL/GenBank/DDBJ databases">
        <title>De novo assembled genomes of Belliella spp. (Cyclobacteriaceae) strains.</title>
        <authorList>
            <person name="Szabo A."/>
            <person name="Korponai K."/>
            <person name="Felfoldi T."/>
        </authorList>
    </citation>
    <scope>NUCLEOTIDE SEQUENCE</scope>
    <source>
        <strain evidence="19">DSM 107340</strain>
    </source>
</reference>
<evidence type="ECO:0000313" key="19">
    <source>
        <dbReference type="EMBL" id="MCH7399013.1"/>
    </source>
</evidence>
<sequence>MSAKIGNFVHRAYQNQKLMHAIIRVTCAIIISDEKILCAQRGKNMAHPLLWEFPGGKVENGESDEACINREILEELNLQIEVKEKLGTTRHKYSETKEIELIPFICSYIGGELKLREHQKVQWLTFCELSNLNWVAADLPIVDELVNKYCNNKS</sequence>
<dbReference type="PANTHER" id="PTHR47707:SF1">
    <property type="entry name" value="NUDIX HYDROLASE FAMILY PROTEIN"/>
    <property type="match status" value="1"/>
</dbReference>
<organism evidence="19 20">
    <name type="scientific">Belliella calami</name>
    <dbReference type="NCBI Taxonomy" id="2923436"/>
    <lineage>
        <taxon>Bacteria</taxon>
        <taxon>Pseudomonadati</taxon>
        <taxon>Bacteroidota</taxon>
        <taxon>Cytophagia</taxon>
        <taxon>Cytophagales</taxon>
        <taxon>Cyclobacteriaceae</taxon>
        <taxon>Belliella</taxon>
    </lineage>
</organism>
<dbReference type="PRINTS" id="PR00502">
    <property type="entry name" value="NUDIXFAMILY"/>
</dbReference>
<dbReference type="InterPro" id="IPR000086">
    <property type="entry name" value="NUDIX_hydrolase_dom"/>
</dbReference>
<dbReference type="PROSITE" id="PS51462">
    <property type="entry name" value="NUDIX"/>
    <property type="match status" value="1"/>
</dbReference>
<accession>A0ABS9UR71</accession>
<dbReference type="Gene3D" id="3.90.79.10">
    <property type="entry name" value="Nucleoside Triphosphate Pyrophosphohydrolase"/>
    <property type="match status" value="1"/>
</dbReference>
<keyword evidence="4" id="KW-0235">DNA replication</keyword>
<evidence type="ECO:0000256" key="4">
    <source>
        <dbReference type="ARBA" id="ARBA00022705"/>
    </source>
</evidence>
<evidence type="ECO:0000256" key="16">
    <source>
        <dbReference type="ARBA" id="ARBA00042798"/>
    </source>
</evidence>
<dbReference type="InterPro" id="IPR020476">
    <property type="entry name" value="Nudix_hydrolase"/>
</dbReference>
<evidence type="ECO:0000256" key="14">
    <source>
        <dbReference type="ARBA" id="ARBA00041592"/>
    </source>
</evidence>
<evidence type="ECO:0000256" key="6">
    <source>
        <dbReference type="ARBA" id="ARBA00022763"/>
    </source>
</evidence>
<dbReference type="RefSeq" id="WP_241275515.1">
    <property type="nucleotide sequence ID" value="NZ_JAKZGS010000011.1"/>
</dbReference>
<dbReference type="Pfam" id="PF00293">
    <property type="entry name" value="NUDIX"/>
    <property type="match status" value="1"/>
</dbReference>
<evidence type="ECO:0000313" key="20">
    <source>
        <dbReference type="Proteomes" id="UP001165488"/>
    </source>
</evidence>
<comment type="similarity">
    <text evidence="2 17">Belongs to the Nudix hydrolase family.</text>
</comment>
<dbReference type="CDD" id="cd03425">
    <property type="entry name" value="NUDIX_MutT_NudA_like"/>
    <property type="match status" value="1"/>
</dbReference>
<evidence type="ECO:0000256" key="9">
    <source>
        <dbReference type="ARBA" id="ARBA00023204"/>
    </source>
</evidence>
<dbReference type="PROSITE" id="PS00893">
    <property type="entry name" value="NUDIX_BOX"/>
    <property type="match status" value="1"/>
</dbReference>
<keyword evidence="7 17" id="KW-0378">Hydrolase</keyword>
<evidence type="ECO:0000256" key="17">
    <source>
        <dbReference type="RuleBase" id="RU003476"/>
    </source>
</evidence>
<evidence type="ECO:0000256" key="7">
    <source>
        <dbReference type="ARBA" id="ARBA00022801"/>
    </source>
</evidence>
<keyword evidence="8" id="KW-0460">Magnesium</keyword>
<dbReference type="PANTHER" id="PTHR47707">
    <property type="entry name" value="8-OXO-DGTP DIPHOSPHATASE"/>
    <property type="match status" value="1"/>
</dbReference>
<evidence type="ECO:0000256" key="15">
    <source>
        <dbReference type="ARBA" id="ARBA00041979"/>
    </source>
</evidence>
<keyword evidence="20" id="KW-1185">Reference proteome</keyword>
<comment type="cofactor">
    <cofactor evidence="1">
        <name>Mg(2+)</name>
        <dbReference type="ChEBI" id="CHEBI:18420"/>
    </cofactor>
</comment>
<comment type="catalytic activity">
    <reaction evidence="11">
        <text>8-oxo-GTP + H2O = 8-oxo-GMP + diphosphate + H(+)</text>
        <dbReference type="Rhea" id="RHEA:67616"/>
        <dbReference type="ChEBI" id="CHEBI:15377"/>
        <dbReference type="ChEBI" id="CHEBI:15378"/>
        <dbReference type="ChEBI" id="CHEBI:33019"/>
        <dbReference type="ChEBI" id="CHEBI:143553"/>
        <dbReference type="ChEBI" id="CHEBI:145694"/>
    </reaction>
</comment>
<protein>
    <recommendedName>
        <fullName evidence="13">8-oxo-dGTP diphosphatase</fullName>
        <ecNumber evidence="12">3.6.1.55</ecNumber>
    </recommendedName>
    <alternativeName>
        <fullName evidence="16">7,8-dihydro-8-oxoguanine-triphosphatase</fullName>
    </alternativeName>
    <alternativeName>
        <fullName evidence="15">Mutator protein MutT</fullName>
    </alternativeName>
    <alternativeName>
        <fullName evidence="14">dGTP pyrophosphohydrolase</fullName>
    </alternativeName>
</protein>
<feature type="domain" description="Nudix hydrolase" evidence="18">
    <location>
        <begin position="21"/>
        <end position="147"/>
    </location>
</feature>
<evidence type="ECO:0000256" key="5">
    <source>
        <dbReference type="ARBA" id="ARBA00022723"/>
    </source>
</evidence>
<evidence type="ECO:0000259" key="18">
    <source>
        <dbReference type="PROSITE" id="PS51462"/>
    </source>
</evidence>
<evidence type="ECO:0000256" key="11">
    <source>
        <dbReference type="ARBA" id="ARBA00036904"/>
    </source>
</evidence>
<keyword evidence="5" id="KW-0479">Metal-binding</keyword>
<evidence type="ECO:0000256" key="1">
    <source>
        <dbReference type="ARBA" id="ARBA00001946"/>
    </source>
</evidence>
<dbReference type="Proteomes" id="UP001165488">
    <property type="component" value="Unassembled WGS sequence"/>
</dbReference>
<evidence type="ECO:0000256" key="10">
    <source>
        <dbReference type="ARBA" id="ARBA00035861"/>
    </source>
</evidence>
<dbReference type="InterPro" id="IPR015797">
    <property type="entry name" value="NUDIX_hydrolase-like_dom_sf"/>
</dbReference>
<comment type="caution">
    <text evidence="19">The sequence shown here is derived from an EMBL/GenBank/DDBJ whole genome shotgun (WGS) entry which is preliminary data.</text>
</comment>
<keyword evidence="3" id="KW-0515">Mutator protein</keyword>
<evidence type="ECO:0000256" key="8">
    <source>
        <dbReference type="ARBA" id="ARBA00022842"/>
    </source>
</evidence>